<accession>A0A0P0RMT6</accession>
<dbReference type="GO" id="GO:0003677">
    <property type="term" value="F:DNA binding"/>
    <property type="evidence" value="ECO:0007669"/>
    <property type="project" value="InterPro"/>
</dbReference>
<protein>
    <submittedName>
        <fullName evidence="3">Phage integrase protein</fullName>
    </submittedName>
</protein>
<feature type="region of interest" description="Disordered" evidence="2">
    <location>
        <begin position="104"/>
        <end position="125"/>
    </location>
</feature>
<sequence>MKRKMSAPPLCPVPAAAQWEGDGHRVVTSPIVGLSYASFYRACVDGLDASDAAAWYLDPATEAREPDVIFDRITEALVAAARRHHADVTVAVLSHLRTVFHRGRRPSPDAVEPRGRPWAKLPASPLPRGERGIRLRRRAIDDAISWTHERPRATDMLSDWLSVKVTDLLASAGIQSIGNLAHLMAREGQRGPRWWRAIEGLGRRSAEKVDAWMRHLAQGLIDRETLALAHESASRGIAVLQSFDRFAVPADLDGRQGTNRRGHVRMRPETLPLWADDRAVLSAWLDMYRGNDRTYRSYLRMVERLWLWAVLIRGKAFSSLTTEDCIAWLRFLDDLPEDWVHRASRGTRPYEREGWRPFDSKVGPRSLERHFSFARSLFAGLQRWLYLEENPMDELRLSDIGGPTEVDPPGPRAWQTTDANHSFSEEEWSFLLRFADEDGTRPHEKRAAFVLRFCYHVGLRFSELWGRRVAHLMPPPVHRPARGWTLKVVGPRQQVRAAHIPERAFAILQQYMVDRGHPSDPCGWDPAVPLVGRLTPGRSSETGEEVSLSGIDRTMRHFFQRAGAAASAVKPEWGEQIRRASGLWLRASFVRHAMARGESFVHLSQRLGYTCIHTFEQFESPPEDLAASLRNWDRHLEESFLKAEQSCAARPDVDAKHRIPASADTHGRSRTDVGRK</sequence>
<dbReference type="RefSeq" id="WP_035994794.1">
    <property type="nucleotide sequence ID" value="NZ_CP012748.1"/>
</dbReference>
<evidence type="ECO:0000256" key="1">
    <source>
        <dbReference type="ARBA" id="ARBA00023172"/>
    </source>
</evidence>
<dbReference type="EMBL" id="CP012748">
    <property type="protein sequence ID" value="ALL70128.1"/>
    <property type="molecule type" value="Genomic_DNA"/>
</dbReference>
<proteinExistence type="predicted"/>
<dbReference type="InterPro" id="IPR011010">
    <property type="entry name" value="DNA_brk_join_enz"/>
</dbReference>
<feature type="compositionally biased region" description="Basic and acidic residues" evidence="2">
    <location>
        <begin position="665"/>
        <end position="676"/>
    </location>
</feature>
<dbReference type="Proteomes" id="UP000019146">
    <property type="component" value="Plasmid unnamed"/>
</dbReference>
<reference evidence="3 4" key="1">
    <citation type="journal article" date="2014" name="Genome Announc.">
        <title>Draft Genome Sequence of the Haloacid-Degrading Burkholderia caribensis Strain MBA4.</title>
        <authorList>
            <person name="Pan Y."/>
            <person name="Kong K.F."/>
            <person name="Tsang J.S."/>
        </authorList>
    </citation>
    <scope>NUCLEOTIDE SEQUENCE [LARGE SCALE GENOMIC DNA]</scope>
    <source>
        <strain evidence="3 4">MBA4</strain>
        <plasmid evidence="4">Plasmid</plasmid>
    </source>
</reference>
<name>A0A0P0RMT6_9BURK</name>
<dbReference type="InterPro" id="IPR013762">
    <property type="entry name" value="Integrase-like_cat_sf"/>
</dbReference>
<gene>
    <name evidence="3" type="ORF">K788_0001517</name>
</gene>
<geneLocation type="plasmid" evidence="4"/>
<dbReference type="AlphaFoldDB" id="A0A0P0RMT6"/>
<dbReference type="GO" id="GO:0015074">
    <property type="term" value="P:DNA integration"/>
    <property type="evidence" value="ECO:0007669"/>
    <property type="project" value="InterPro"/>
</dbReference>
<evidence type="ECO:0000256" key="2">
    <source>
        <dbReference type="SAM" id="MobiDB-lite"/>
    </source>
</evidence>
<evidence type="ECO:0000313" key="3">
    <source>
        <dbReference type="EMBL" id="ALL70128.1"/>
    </source>
</evidence>
<dbReference type="Gene3D" id="1.10.443.10">
    <property type="entry name" value="Intergrase catalytic core"/>
    <property type="match status" value="1"/>
</dbReference>
<dbReference type="KEGG" id="bcai:K788_0001517"/>
<feature type="region of interest" description="Disordered" evidence="2">
    <location>
        <begin position="650"/>
        <end position="676"/>
    </location>
</feature>
<dbReference type="InterPro" id="IPR022169">
    <property type="entry name" value="DUF3701"/>
</dbReference>
<keyword evidence="3" id="KW-0614">Plasmid</keyword>
<keyword evidence="1" id="KW-0233">DNA recombination</keyword>
<dbReference type="SUPFAM" id="SSF56349">
    <property type="entry name" value="DNA breaking-rejoining enzymes"/>
    <property type="match status" value="1"/>
</dbReference>
<dbReference type="GO" id="GO:0006310">
    <property type="term" value="P:DNA recombination"/>
    <property type="evidence" value="ECO:0007669"/>
    <property type="project" value="UniProtKB-KW"/>
</dbReference>
<evidence type="ECO:0000313" key="4">
    <source>
        <dbReference type="Proteomes" id="UP000019146"/>
    </source>
</evidence>
<dbReference type="GeneID" id="69973628"/>
<organism evidence="3 4">
    <name type="scientific">Paraburkholderia caribensis MBA4</name>
    <dbReference type="NCBI Taxonomy" id="1323664"/>
    <lineage>
        <taxon>Bacteria</taxon>
        <taxon>Pseudomonadati</taxon>
        <taxon>Pseudomonadota</taxon>
        <taxon>Betaproteobacteria</taxon>
        <taxon>Burkholderiales</taxon>
        <taxon>Burkholderiaceae</taxon>
        <taxon>Paraburkholderia</taxon>
    </lineage>
</organism>
<dbReference type="Pfam" id="PF12482">
    <property type="entry name" value="DUF3701"/>
    <property type="match status" value="1"/>
</dbReference>